<protein>
    <recommendedName>
        <fullName evidence="8">Protein-S-isoprenylcysteine methyltransferase</fullName>
    </recommendedName>
</protein>
<feature type="transmembrane region" description="Helical" evidence="5">
    <location>
        <begin position="37"/>
        <end position="64"/>
    </location>
</feature>
<keyword evidence="3 5" id="KW-1133">Transmembrane helix</keyword>
<evidence type="ECO:0008006" key="8">
    <source>
        <dbReference type="Google" id="ProtNLM"/>
    </source>
</evidence>
<dbReference type="OrthoDB" id="9809773at2"/>
<gene>
    <name evidence="6" type="ORF">BST97_01650</name>
</gene>
<dbReference type="Gene3D" id="1.20.120.1630">
    <property type="match status" value="1"/>
</dbReference>
<feature type="transmembrane region" description="Helical" evidence="5">
    <location>
        <begin position="89"/>
        <end position="122"/>
    </location>
</feature>
<evidence type="ECO:0000256" key="4">
    <source>
        <dbReference type="ARBA" id="ARBA00023136"/>
    </source>
</evidence>
<organism evidence="6 7">
    <name type="scientific">Nonlabens spongiae</name>
    <dbReference type="NCBI Taxonomy" id="331648"/>
    <lineage>
        <taxon>Bacteria</taxon>
        <taxon>Pseudomonadati</taxon>
        <taxon>Bacteroidota</taxon>
        <taxon>Flavobacteriia</taxon>
        <taxon>Flavobacteriales</taxon>
        <taxon>Flavobacteriaceae</taxon>
        <taxon>Nonlabens</taxon>
    </lineage>
</organism>
<evidence type="ECO:0000313" key="6">
    <source>
        <dbReference type="EMBL" id="ARN76806.1"/>
    </source>
</evidence>
<accession>A0A1W6MH20</accession>
<evidence type="ECO:0000256" key="2">
    <source>
        <dbReference type="ARBA" id="ARBA00022692"/>
    </source>
</evidence>
<keyword evidence="2 5" id="KW-0812">Transmembrane</keyword>
<name>A0A1W6MH20_9FLAO</name>
<evidence type="ECO:0000256" key="5">
    <source>
        <dbReference type="SAM" id="Phobius"/>
    </source>
</evidence>
<dbReference type="PANTHER" id="PTHR43847:SF1">
    <property type="entry name" value="BLL3993 PROTEIN"/>
    <property type="match status" value="1"/>
</dbReference>
<dbReference type="AlphaFoldDB" id="A0A1W6MH20"/>
<proteinExistence type="predicted"/>
<dbReference type="InterPro" id="IPR007318">
    <property type="entry name" value="Phopholipid_MeTrfase"/>
</dbReference>
<dbReference type="InterPro" id="IPR052527">
    <property type="entry name" value="Metal_cation-efflux_comp"/>
</dbReference>
<evidence type="ECO:0000256" key="3">
    <source>
        <dbReference type="ARBA" id="ARBA00022989"/>
    </source>
</evidence>
<sequence length="149" mass="16971">MSGKRDLREYLFVFGQMVLFLVYPLPLRWIGISFPSVLNWAGLLLVIIGVLFIVIALVQLNIYLSPFPSPVKDSSLITSGIFKISRHPIYAGIILTCLGYGLFSSSIFKIGTAIAIGLLLYYKSKYEEALLMENFPEYQNYRMSTRRFI</sequence>
<feature type="transmembrane region" description="Helical" evidence="5">
    <location>
        <begin position="7"/>
        <end position="25"/>
    </location>
</feature>
<keyword evidence="4 5" id="KW-0472">Membrane</keyword>
<evidence type="ECO:0000313" key="7">
    <source>
        <dbReference type="Proteomes" id="UP000193431"/>
    </source>
</evidence>
<dbReference type="Proteomes" id="UP000193431">
    <property type="component" value="Chromosome"/>
</dbReference>
<comment type="subcellular location">
    <subcellularLocation>
        <location evidence="1">Endomembrane system</location>
        <topology evidence="1">Multi-pass membrane protein</topology>
    </subcellularLocation>
</comment>
<reference evidence="6 7" key="1">
    <citation type="submission" date="2016-11" db="EMBL/GenBank/DDBJ databases">
        <title>Trade-off between light-utilization and light-protection in marine flavobacteria.</title>
        <authorList>
            <person name="Kumagai Y."/>
        </authorList>
    </citation>
    <scope>NUCLEOTIDE SEQUENCE [LARGE SCALE GENOMIC DNA]</scope>
    <source>
        <strain evidence="6 7">JCM 13191</strain>
    </source>
</reference>
<dbReference type="RefSeq" id="WP_085765606.1">
    <property type="nucleotide sequence ID" value="NZ_CP019344.1"/>
</dbReference>
<dbReference type="STRING" id="331648.BST97_01650"/>
<dbReference type="EMBL" id="CP019344">
    <property type="protein sequence ID" value="ARN76806.1"/>
    <property type="molecule type" value="Genomic_DNA"/>
</dbReference>
<dbReference type="Pfam" id="PF04191">
    <property type="entry name" value="PEMT"/>
    <property type="match status" value="1"/>
</dbReference>
<evidence type="ECO:0000256" key="1">
    <source>
        <dbReference type="ARBA" id="ARBA00004127"/>
    </source>
</evidence>
<dbReference type="PANTHER" id="PTHR43847">
    <property type="entry name" value="BLL3993 PROTEIN"/>
    <property type="match status" value="1"/>
</dbReference>
<dbReference type="GO" id="GO:0012505">
    <property type="term" value="C:endomembrane system"/>
    <property type="evidence" value="ECO:0007669"/>
    <property type="project" value="UniProtKB-SubCell"/>
</dbReference>
<keyword evidence="7" id="KW-1185">Reference proteome</keyword>